<comment type="function">
    <text evidence="1 11">Catalyzes the reversible adenylation of nicotinate mononucleotide (NaMN) to nicotinic acid adenine dinucleotide (NaAD).</text>
</comment>
<dbReference type="NCBIfam" id="NF000840">
    <property type="entry name" value="PRK00071.1-3"/>
    <property type="match status" value="1"/>
</dbReference>
<dbReference type="PANTHER" id="PTHR39321:SF3">
    <property type="entry name" value="PHOSPHOPANTETHEINE ADENYLYLTRANSFERASE"/>
    <property type="match status" value="1"/>
</dbReference>
<evidence type="ECO:0000256" key="11">
    <source>
        <dbReference type="HAMAP-Rule" id="MF_00244"/>
    </source>
</evidence>
<gene>
    <name evidence="11 13" type="primary">nadD</name>
    <name evidence="13" type="ORF">EZI54_09730</name>
</gene>
<comment type="catalytic activity">
    <reaction evidence="10 11">
        <text>nicotinate beta-D-ribonucleotide + ATP + H(+) = deamido-NAD(+) + diphosphate</text>
        <dbReference type="Rhea" id="RHEA:22860"/>
        <dbReference type="ChEBI" id="CHEBI:15378"/>
        <dbReference type="ChEBI" id="CHEBI:30616"/>
        <dbReference type="ChEBI" id="CHEBI:33019"/>
        <dbReference type="ChEBI" id="CHEBI:57502"/>
        <dbReference type="ChEBI" id="CHEBI:58437"/>
        <dbReference type="EC" id="2.7.7.18"/>
    </reaction>
</comment>
<dbReference type="Proteomes" id="UP000313645">
    <property type="component" value="Unassembled WGS sequence"/>
</dbReference>
<name>A0ABY1ZKT6_9GAMM</name>
<evidence type="ECO:0000256" key="10">
    <source>
        <dbReference type="ARBA" id="ARBA00048721"/>
    </source>
</evidence>
<evidence type="ECO:0000256" key="4">
    <source>
        <dbReference type="ARBA" id="ARBA00022642"/>
    </source>
</evidence>
<evidence type="ECO:0000259" key="12">
    <source>
        <dbReference type="Pfam" id="PF01467"/>
    </source>
</evidence>
<sequence length="210" mass="23062">MKVILGGTFDPIHHAHLRTAIELREALGIDAVTLVPCHLPPHRDEPGASPTQRLQMLYSAIGSEAALDVDERELARNTPSYTVDTLEELRREHGAREPLAMVVGTDSFASIDRWDRWQRLLELAHIIVVERPGFVVPADSAAGRLLADNADTDAASLKQAPSGRVWSVSLPLLDISATGVRRAVREGRSIRYLVPDPVRDVIVGSGLYRN</sequence>
<keyword evidence="7 11" id="KW-0547">Nucleotide-binding</keyword>
<dbReference type="SUPFAM" id="SSF52374">
    <property type="entry name" value="Nucleotidylyl transferase"/>
    <property type="match status" value="1"/>
</dbReference>
<reference evidence="13 14" key="1">
    <citation type="submission" date="2019-02" db="EMBL/GenBank/DDBJ databases">
        <title>Marinobacter halodurans sp. nov., a marine bacterium isolated from sea tidal flat.</title>
        <authorList>
            <person name="Yoo Y."/>
            <person name="Lee D.W."/>
            <person name="Kim B.S."/>
            <person name="Kim J.-J."/>
        </authorList>
    </citation>
    <scope>NUCLEOTIDE SEQUENCE [LARGE SCALE GENOMIC DNA]</scope>
    <source>
        <strain evidence="13 14">YJ-S3-2</strain>
    </source>
</reference>
<dbReference type="HAMAP" id="MF_00244">
    <property type="entry name" value="NaMN_adenylyltr"/>
    <property type="match status" value="1"/>
</dbReference>
<dbReference type="Gene3D" id="3.40.50.620">
    <property type="entry name" value="HUPs"/>
    <property type="match status" value="1"/>
</dbReference>
<dbReference type="InterPro" id="IPR014729">
    <property type="entry name" value="Rossmann-like_a/b/a_fold"/>
</dbReference>
<accession>A0ABY1ZKT6</accession>
<evidence type="ECO:0000313" key="13">
    <source>
        <dbReference type="EMBL" id="TBW56216.1"/>
    </source>
</evidence>
<evidence type="ECO:0000256" key="3">
    <source>
        <dbReference type="ARBA" id="ARBA00009014"/>
    </source>
</evidence>
<dbReference type="NCBIfam" id="TIGR00482">
    <property type="entry name" value="nicotinate (nicotinamide) nucleotide adenylyltransferase"/>
    <property type="match status" value="1"/>
</dbReference>
<proteinExistence type="inferred from homology"/>
<dbReference type="CDD" id="cd02165">
    <property type="entry name" value="NMNAT"/>
    <property type="match status" value="1"/>
</dbReference>
<protein>
    <recommendedName>
        <fullName evidence="11">Probable nicotinate-nucleotide adenylyltransferase</fullName>
        <ecNumber evidence="11">2.7.7.18</ecNumber>
    </recommendedName>
    <alternativeName>
        <fullName evidence="11">Deamido-NAD(+) diphosphorylase</fullName>
    </alternativeName>
    <alternativeName>
        <fullName evidence="11">Deamido-NAD(+) pyrophosphorylase</fullName>
    </alternativeName>
    <alternativeName>
        <fullName evidence="11">Nicotinate mononucleotide adenylyltransferase</fullName>
        <shortName evidence="11">NaMN adenylyltransferase</shortName>
    </alternativeName>
</protein>
<dbReference type="GO" id="GO:0004515">
    <property type="term" value="F:nicotinate-nucleotide adenylyltransferase activity"/>
    <property type="evidence" value="ECO:0007669"/>
    <property type="project" value="UniProtKB-EC"/>
</dbReference>
<evidence type="ECO:0000256" key="8">
    <source>
        <dbReference type="ARBA" id="ARBA00022840"/>
    </source>
</evidence>
<dbReference type="EMBL" id="SJDL01000012">
    <property type="protein sequence ID" value="TBW56216.1"/>
    <property type="molecule type" value="Genomic_DNA"/>
</dbReference>
<comment type="caution">
    <text evidence="13">The sequence shown here is derived from an EMBL/GenBank/DDBJ whole genome shotgun (WGS) entry which is preliminary data.</text>
</comment>
<keyword evidence="14" id="KW-1185">Reference proteome</keyword>
<evidence type="ECO:0000256" key="2">
    <source>
        <dbReference type="ARBA" id="ARBA00005019"/>
    </source>
</evidence>
<keyword evidence="5 11" id="KW-0808">Transferase</keyword>
<keyword evidence="4 11" id="KW-0662">Pyridine nucleotide biosynthesis</keyword>
<dbReference type="EC" id="2.7.7.18" evidence="11"/>
<evidence type="ECO:0000313" key="14">
    <source>
        <dbReference type="Proteomes" id="UP000313645"/>
    </source>
</evidence>
<evidence type="ECO:0000256" key="5">
    <source>
        <dbReference type="ARBA" id="ARBA00022679"/>
    </source>
</evidence>
<comment type="pathway">
    <text evidence="2 11">Cofactor biosynthesis; NAD(+) biosynthesis; deamido-NAD(+) from nicotinate D-ribonucleotide: step 1/1.</text>
</comment>
<dbReference type="RefSeq" id="WP_131481433.1">
    <property type="nucleotide sequence ID" value="NZ_SJDL01000012.1"/>
</dbReference>
<keyword evidence="9 11" id="KW-0520">NAD</keyword>
<dbReference type="NCBIfam" id="NF000839">
    <property type="entry name" value="PRK00071.1-1"/>
    <property type="match status" value="1"/>
</dbReference>
<feature type="domain" description="Cytidyltransferase-like" evidence="12">
    <location>
        <begin position="4"/>
        <end position="182"/>
    </location>
</feature>
<dbReference type="Pfam" id="PF01467">
    <property type="entry name" value="CTP_transf_like"/>
    <property type="match status" value="1"/>
</dbReference>
<evidence type="ECO:0000256" key="7">
    <source>
        <dbReference type="ARBA" id="ARBA00022741"/>
    </source>
</evidence>
<keyword evidence="8 11" id="KW-0067">ATP-binding</keyword>
<dbReference type="InterPro" id="IPR005248">
    <property type="entry name" value="NadD/NMNAT"/>
</dbReference>
<keyword evidence="6 11" id="KW-0548">Nucleotidyltransferase</keyword>
<dbReference type="InterPro" id="IPR004821">
    <property type="entry name" value="Cyt_trans-like"/>
</dbReference>
<dbReference type="PANTHER" id="PTHR39321">
    <property type="entry name" value="NICOTINATE-NUCLEOTIDE ADENYLYLTRANSFERASE-RELATED"/>
    <property type="match status" value="1"/>
</dbReference>
<evidence type="ECO:0000256" key="9">
    <source>
        <dbReference type="ARBA" id="ARBA00023027"/>
    </source>
</evidence>
<organism evidence="13 14">
    <name type="scientific">Marinobacter halodurans</name>
    <dbReference type="NCBI Taxonomy" id="2528979"/>
    <lineage>
        <taxon>Bacteria</taxon>
        <taxon>Pseudomonadati</taxon>
        <taxon>Pseudomonadota</taxon>
        <taxon>Gammaproteobacteria</taxon>
        <taxon>Pseudomonadales</taxon>
        <taxon>Marinobacteraceae</taxon>
        <taxon>Marinobacter</taxon>
    </lineage>
</organism>
<evidence type="ECO:0000256" key="6">
    <source>
        <dbReference type="ARBA" id="ARBA00022695"/>
    </source>
</evidence>
<comment type="similarity">
    <text evidence="3 11">Belongs to the NadD family.</text>
</comment>
<evidence type="ECO:0000256" key="1">
    <source>
        <dbReference type="ARBA" id="ARBA00002324"/>
    </source>
</evidence>